<dbReference type="EMBL" id="CP015243">
    <property type="protein sequence ID" value="ANF58452.1"/>
    <property type="molecule type" value="Genomic_DNA"/>
</dbReference>
<evidence type="ECO:0000259" key="2">
    <source>
        <dbReference type="PROSITE" id="PS50164"/>
    </source>
</evidence>
<dbReference type="PANTHER" id="PTHR34477">
    <property type="entry name" value="UPF0213 PROTEIN YHBQ"/>
    <property type="match status" value="1"/>
</dbReference>
<organism evidence="3 4">
    <name type="scientific">Halotalea alkalilenta</name>
    <dbReference type="NCBI Taxonomy" id="376489"/>
    <lineage>
        <taxon>Bacteria</taxon>
        <taxon>Pseudomonadati</taxon>
        <taxon>Pseudomonadota</taxon>
        <taxon>Gammaproteobacteria</taxon>
        <taxon>Oceanospirillales</taxon>
        <taxon>Halomonadaceae</taxon>
        <taxon>Halotalea</taxon>
    </lineage>
</organism>
<dbReference type="AlphaFoldDB" id="A0A172YH76"/>
<dbReference type="InterPro" id="IPR050190">
    <property type="entry name" value="UPF0213_domain"/>
</dbReference>
<dbReference type="InterPro" id="IPR000305">
    <property type="entry name" value="GIY-YIG_endonuc"/>
</dbReference>
<name>A0A172YH76_9GAMM</name>
<reference evidence="3 4" key="1">
    <citation type="submission" date="2016-04" db="EMBL/GenBank/DDBJ databases">
        <title>Complete Genome Sequence of Halotalea alkalilenta IHB B 13600.</title>
        <authorList>
            <person name="Swarnkar M.K."/>
            <person name="Sharma A."/>
            <person name="Kaushal K."/>
            <person name="Soni R."/>
            <person name="Rana S."/>
            <person name="Singh A.K."/>
            <person name="Gulati A."/>
        </authorList>
    </citation>
    <scope>NUCLEOTIDE SEQUENCE [LARGE SCALE GENOMIC DNA]</scope>
    <source>
        <strain evidence="3 4">IHB B 13600</strain>
    </source>
</reference>
<feature type="domain" description="GIY-YIG" evidence="2">
    <location>
        <begin position="8"/>
        <end position="84"/>
    </location>
</feature>
<evidence type="ECO:0000256" key="1">
    <source>
        <dbReference type="ARBA" id="ARBA00007435"/>
    </source>
</evidence>
<dbReference type="CDD" id="cd10456">
    <property type="entry name" value="GIY-YIG_UPF0213"/>
    <property type="match status" value="1"/>
</dbReference>
<dbReference type="STRING" id="376489.A5892_14040"/>
<dbReference type="RefSeq" id="WP_064123328.1">
    <property type="nucleotide sequence ID" value="NZ_CP015243.1"/>
</dbReference>
<dbReference type="InterPro" id="IPR035901">
    <property type="entry name" value="GIY-YIG_endonuc_sf"/>
</dbReference>
<dbReference type="Pfam" id="PF01541">
    <property type="entry name" value="GIY-YIG"/>
    <property type="match status" value="1"/>
</dbReference>
<evidence type="ECO:0000313" key="4">
    <source>
        <dbReference type="Proteomes" id="UP000077875"/>
    </source>
</evidence>
<dbReference type="PROSITE" id="PS50164">
    <property type="entry name" value="GIY_YIG"/>
    <property type="match status" value="1"/>
</dbReference>
<evidence type="ECO:0000313" key="3">
    <source>
        <dbReference type="EMBL" id="ANF58452.1"/>
    </source>
</evidence>
<dbReference type="KEGG" id="haa:A5892_14040"/>
<dbReference type="Gene3D" id="3.40.1440.10">
    <property type="entry name" value="GIY-YIG endonuclease"/>
    <property type="match status" value="1"/>
</dbReference>
<dbReference type="SUPFAM" id="SSF82771">
    <property type="entry name" value="GIY-YIG endonuclease"/>
    <property type="match status" value="1"/>
</dbReference>
<sequence length="96" mass="10837">MPAEQAFEGWWLYVVETSDGKLYTGITTDVARRIEEHARGQRGARALRGKGPLSLRFCQAVGDRSQALRLECALKRLKRADKLQVVEGRRPLDSLL</sequence>
<dbReference type="PANTHER" id="PTHR34477:SF1">
    <property type="entry name" value="UPF0213 PROTEIN YHBQ"/>
    <property type="match status" value="1"/>
</dbReference>
<proteinExistence type="inferred from homology"/>
<protein>
    <recommendedName>
        <fullName evidence="2">GIY-YIG domain-containing protein</fullName>
    </recommendedName>
</protein>
<keyword evidence="4" id="KW-1185">Reference proteome</keyword>
<comment type="similarity">
    <text evidence="1">Belongs to the UPF0213 family.</text>
</comment>
<gene>
    <name evidence="3" type="ORF">A5892_14040</name>
</gene>
<dbReference type="Proteomes" id="UP000077875">
    <property type="component" value="Chromosome"/>
</dbReference>
<accession>A0A172YH76</accession>